<dbReference type="InterPro" id="IPR013783">
    <property type="entry name" value="Ig-like_fold"/>
</dbReference>
<feature type="domain" description="IPT/TIG" evidence="1">
    <location>
        <begin position="198"/>
        <end position="279"/>
    </location>
</feature>
<dbReference type="InterPro" id="IPR002909">
    <property type="entry name" value="IPT_dom"/>
</dbReference>
<dbReference type="SUPFAM" id="SSF81296">
    <property type="entry name" value="E set domains"/>
    <property type="match status" value="1"/>
</dbReference>
<dbReference type="Pfam" id="PF01833">
    <property type="entry name" value="TIG"/>
    <property type="match status" value="1"/>
</dbReference>
<evidence type="ECO:0000259" key="1">
    <source>
        <dbReference type="Pfam" id="PF01833"/>
    </source>
</evidence>
<accession>A0ABP6VNS7</accession>
<evidence type="ECO:0000313" key="2">
    <source>
        <dbReference type="EMBL" id="GAA3537180.1"/>
    </source>
</evidence>
<reference evidence="3" key="1">
    <citation type="journal article" date="2019" name="Int. J. Syst. Evol. Microbiol.">
        <title>The Global Catalogue of Microorganisms (GCM) 10K type strain sequencing project: providing services to taxonomists for standard genome sequencing and annotation.</title>
        <authorList>
            <consortium name="The Broad Institute Genomics Platform"/>
            <consortium name="The Broad Institute Genome Sequencing Center for Infectious Disease"/>
            <person name="Wu L."/>
            <person name="Ma J."/>
        </authorList>
    </citation>
    <scope>NUCLEOTIDE SEQUENCE [LARGE SCALE GENOMIC DNA]</scope>
    <source>
        <strain evidence="3">JCM 17326</strain>
    </source>
</reference>
<dbReference type="EMBL" id="BAABDQ010000003">
    <property type="protein sequence ID" value="GAA3537180.1"/>
    <property type="molecule type" value="Genomic_DNA"/>
</dbReference>
<dbReference type="InterPro" id="IPR014756">
    <property type="entry name" value="Ig_E-set"/>
</dbReference>
<name>A0ABP6VNS7_9ACTN</name>
<dbReference type="RefSeq" id="WP_345559979.1">
    <property type="nucleotide sequence ID" value="NZ_BAABDQ010000003.1"/>
</dbReference>
<gene>
    <name evidence="2" type="ORF">GCM10022419_016260</name>
</gene>
<dbReference type="Proteomes" id="UP001500630">
    <property type="component" value="Unassembled WGS sequence"/>
</dbReference>
<sequence length="283" mass="29756">MAPTYLTRDPVLVPNTGYVFVAPESTPKPTLPLDIRNLRTLRESIGASWVSIGNTSLENGISHESEGDDPEVLGTWQNPSLRTTNPPKVYTVTLALADFTVDTYKLYYGGGSVTADGSFVIPNVPSSSTRAMLIVAVDGDRHVVEYYERVSLIGGEGVVYDPAALTEMQVVATVLGGTNGLGEISPVMWGKAVEISPPTLSAINPAQAAPGTQVTLTGTNLTAPITVWFGIYEGTDVVTTPTGTQLTVTVPDPVEGGDLAVQVKVETNFGESAGQAFTIDQAA</sequence>
<evidence type="ECO:0000313" key="3">
    <source>
        <dbReference type="Proteomes" id="UP001500630"/>
    </source>
</evidence>
<dbReference type="Gene3D" id="2.60.40.10">
    <property type="entry name" value="Immunoglobulins"/>
    <property type="match status" value="1"/>
</dbReference>
<dbReference type="Pfam" id="PF25681">
    <property type="entry name" value="Phage_TTP_17"/>
    <property type="match status" value="1"/>
</dbReference>
<proteinExistence type="predicted"/>
<keyword evidence="3" id="KW-1185">Reference proteome</keyword>
<dbReference type="InterPro" id="IPR058154">
    <property type="entry name" value="Bxb1_TTP-like"/>
</dbReference>
<comment type="caution">
    <text evidence="2">The sequence shown here is derived from an EMBL/GenBank/DDBJ whole genome shotgun (WGS) entry which is preliminary data.</text>
</comment>
<dbReference type="CDD" id="cd00102">
    <property type="entry name" value="IPT"/>
    <property type="match status" value="1"/>
</dbReference>
<organism evidence="2 3">
    <name type="scientific">Nonomuraea rosea</name>
    <dbReference type="NCBI Taxonomy" id="638574"/>
    <lineage>
        <taxon>Bacteria</taxon>
        <taxon>Bacillati</taxon>
        <taxon>Actinomycetota</taxon>
        <taxon>Actinomycetes</taxon>
        <taxon>Streptosporangiales</taxon>
        <taxon>Streptosporangiaceae</taxon>
        <taxon>Nonomuraea</taxon>
    </lineage>
</organism>
<protein>
    <recommendedName>
        <fullName evidence="1">IPT/TIG domain-containing protein</fullName>
    </recommendedName>
</protein>